<dbReference type="GO" id="GO:0016740">
    <property type="term" value="F:transferase activity"/>
    <property type="evidence" value="ECO:0007669"/>
    <property type="project" value="UniProtKB-KW"/>
</dbReference>
<dbReference type="SUPFAM" id="SSF81593">
    <property type="entry name" value="Nucleotidyltransferase substrate binding subunit/domain"/>
    <property type="match status" value="1"/>
</dbReference>
<proteinExistence type="predicted"/>
<accession>A0A5Q2MZD8</accession>
<reference evidence="2" key="1">
    <citation type="submission" date="2019-11" db="EMBL/GenBank/DDBJ databases">
        <title>Genome sequence of Heliorestis convoluta strain HH, an alkaliphilic and minimalistic phototrophic bacterium from a soda lake in Egypt.</title>
        <authorList>
            <person name="Dewey E.D."/>
            <person name="Stokes L.M."/>
            <person name="Burchell B.M."/>
            <person name="Shaffer K.N."/>
            <person name="Huntington A.M."/>
            <person name="Baker J.M."/>
            <person name="Nadendla S."/>
            <person name="Giglio M.G."/>
            <person name="Touchman J.W."/>
            <person name="Blankenship R.E."/>
            <person name="Madigan M.T."/>
            <person name="Sattley W.M."/>
        </authorList>
    </citation>
    <scope>NUCLEOTIDE SEQUENCE [LARGE SCALE GENOMIC DNA]</scope>
    <source>
        <strain evidence="2">HH</strain>
    </source>
</reference>
<protein>
    <submittedName>
        <fullName evidence="1">Nucleotidyltransferase substrate binding, HI0074 family protein</fullName>
    </submittedName>
</protein>
<dbReference type="NCBIfam" id="TIGR01987">
    <property type="entry name" value="HI0074"/>
    <property type="match status" value="1"/>
</dbReference>
<keyword evidence="1" id="KW-0808">Transferase</keyword>
<gene>
    <name evidence="1" type="ORF">FTV88_2246</name>
</gene>
<dbReference type="Pfam" id="PF08780">
    <property type="entry name" value="NTase_sub_bind"/>
    <property type="match status" value="1"/>
</dbReference>
<keyword evidence="2" id="KW-1185">Reference proteome</keyword>
<dbReference type="Gene3D" id="1.20.120.330">
    <property type="entry name" value="Nucleotidyltransferases domain 2"/>
    <property type="match status" value="1"/>
</dbReference>
<evidence type="ECO:0000313" key="1">
    <source>
        <dbReference type="EMBL" id="QGG48344.1"/>
    </source>
</evidence>
<dbReference type="OrthoDB" id="9810452at2"/>
<dbReference type="AlphaFoldDB" id="A0A5Q2MZD8"/>
<name>A0A5Q2MZD8_9FIRM</name>
<evidence type="ECO:0000313" key="2">
    <source>
        <dbReference type="Proteomes" id="UP000366051"/>
    </source>
</evidence>
<dbReference type="InterPro" id="IPR010235">
    <property type="entry name" value="HepT"/>
</dbReference>
<dbReference type="RefSeq" id="WP_153725549.1">
    <property type="nucleotide sequence ID" value="NZ_CP045875.1"/>
</dbReference>
<dbReference type="KEGG" id="hcv:FTV88_2246"/>
<dbReference type="EMBL" id="CP045875">
    <property type="protein sequence ID" value="QGG48344.1"/>
    <property type="molecule type" value="Genomic_DNA"/>
</dbReference>
<organism evidence="1 2">
    <name type="scientific">Heliorestis convoluta</name>
    <dbReference type="NCBI Taxonomy" id="356322"/>
    <lineage>
        <taxon>Bacteria</taxon>
        <taxon>Bacillati</taxon>
        <taxon>Bacillota</taxon>
        <taxon>Clostridia</taxon>
        <taxon>Eubacteriales</taxon>
        <taxon>Heliobacteriaceae</taxon>
        <taxon>Heliorestis</taxon>
    </lineage>
</organism>
<dbReference type="Proteomes" id="UP000366051">
    <property type="component" value="Chromosome"/>
</dbReference>
<sequence>MDQKDIRWIQRFHNYEKALMQLQEAVELINQRELSRLEKQGMIQAFEYTHELAWKTLKDFLENRGNTDIYGSRDATKQAFQLGLIESGEVWMEMIKSRNITIHTYDEKTADEVILLIRDQYYEEFKKLRNRMLEFK</sequence>